<evidence type="ECO:0000313" key="5">
    <source>
        <dbReference type="Proteomes" id="UP000006892"/>
    </source>
</evidence>
<sequence length="254" mass="27748">MPDWDGEQYAQTSDLQRAMATRAVAGLDLEPDDRLLDVGCGDGYVTRLLAERLPEGRAVGVDASPRMIAKADTASSNVQFVLADARDLPFRAEFDVVVSFNALHWVVEQQRALGSIAAAARPDARVLIQVVCAGDRPSLETVAMEVAGSPRWVDRFAGFAPPFVHVDPVGYPDLAAAAGLRVTDLSVQDVTWDFGTHDAFAAWCSNGADAWTGRLAPQDRPHFLDDWVRAYEEVSGRAGLFLFTQMRADLRVHH</sequence>
<dbReference type="Proteomes" id="UP001154400">
    <property type="component" value="Chromosome"/>
</dbReference>
<keyword evidence="2" id="KW-0808">Transferase</keyword>
<dbReference type="AlphaFoldDB" id="A0A3S5Y1Q7"/>
<organism evidence="4">
    <name type="scientific">Rhodococcus hoagii (strain 103S)</name>
    <name type="common">Rhodococcus equi</name>
    <dbReference type="NCBI Taxonomy" id="685727"/>
    <lineage>
        <taxon>Bacteria</taxon>
        <taxon>Bacillati</taxon>
        <taxon>Actinomycetota</taxon>
        <taxon>Actinomycetes</taxon>
        <taxon>Mycobacteriales</taxon>
        <taxon>Nocardiaceae</taxon>
        <taxon>Prescottella</taxon>
    </lineage>
</organism>
<dbReference type="CDD" id="cd02440">
    <property type="entry name" value="AdoMet_MTases"/>
    <property type="match status" value="1"/>
</dbReference>
<dbReference type="InterPro" id="IPR029063">
    <property type="entry name" value="SAM-dependent_MTases_sf"/>
</dbReference>
<gene>
    <name evidence="4" type="ordered locus">REQ_03220</name>
</gene>
<dbReference type="Gene3D" id="3.40.50.150">
    <property type="entry name" value="Vaccinia Virus protein VP39"/>
    <property type="match status" value="1"/>
</dbReference>
<dbReference type="PANTHER" id="PTHR43861:SF1">
    <property type="entry name" value="TRANS-ACONITATE 2-METHYLTRANSFERASE"/>
    <property type="match status" value="1"/>
</dbReference>
<dbReference type="PANTHER" id="PTHR43861">
    <property type="entry name" value="TRANS-ACONITATE 2-METHYLTRANSFERASE-RELATED"/>
    <property type="match status" value="1"/>
</dbReference>
<proteinExistence type="predicted"/>
<dbReference type="InterPro" id="IPR041698">
    <property type="entry name" value="Methyltransf_25"/>
</dbReference>
<protein>
    <submittedName>
        <fullName evidence="4">SAM dependent methyltransferase</fullName>
    </submittedName>
</protein>
<dbReference type="Pfam" id="PF13649">
    <property type="entry name" value="Methyltransf_25"/>
    <property type="match status" value="1"/>
</dbReference>
<keyword evidence="1 4" id="KW-0489">Methyltransferase</keyword>
<evidence type="ECO:0000256" key="1">
    <source>
        <dbReference type="ARBA" id="ARBA00022603"/>
    </source>
</evidence>
<evidence type="ECO:0000259" key="3">
    <source>
        <dbReference type="Pfam" id="PF13649"/>
    </source>
</evidence>
<dbReference type="GO" id="GO:0032259">
    <property type="term" value="P:methylation"/>
    <property type="evidence" value="ECO:0007669"/>
    <property type="project" value="UniProtKB-KW"/>
</dbReference>
<evidence type="ECO:0000313" key="4">
    <source>
        <dbReference type="EMBL" id="CBH46462.1"/>
    </source>
</evidence>
<dbReference type="KEGG" id="req:REQ_03220"/>
<dbReference type="RefSeq" id="WP_013414599.1">
    <property type="nucleotide sequence ID" value="NC_014659.1"/>
</dbReference>
<name>A0A3S5Y1Q7_RHOH1</name>
<reference evidence="4" key="1">
    <citation type="journal article" date="2010" name="PLoS Genet.">
        <title>The genome of a pathogenic rhodococcus: cooptive virulence underpinned by key gene acquisitions.</title>
        <authorList>
            <person name="Letek M."/>
            <person name="Gonzalez P."/>
            <person name="Macarthur I."/>
            <person name="Rodriguez H."/>
            <person name="Freeman T.C."/>
            <person name="Valero-Rello A."/>
            <person name="Blanco M."/>
            <person name="Buckley T."/>
            <person name="Cherevach I."/>
            <person name="Fahey R."/>
            <person name="Hapeshi A."/>
            <person name="Holdstock J."/>
            <person name="Leadon D."/>
            <person name="Navas J."/>
            <person name="Ocampo A."/>
            <person name="Quail M.A."/>
            <person name="Sanders M."/>
            <person name="Scortti M.M."/>
            <person name="Prescott J.F."/>
            <person name="Fogarty U."/>
            <person name="Meijer W.G."/>
            <person name="Parkhill J."/>
            <person name="Bentley S.D."/>
            <person name="Vazquez-Boland J.A."/>
        </authorList>
    </citation>
    <scope>NUCLEOTIDE SEQUENCE [LARGE SCALE GENOMIC DNA]</scope>
    <source>
        <strain evidence="4 5">103S</strain>
    </source>
</reference>
<dbReference type="EMBL" id="FN563149">
    <property type="protein sequence ID" value="CBH46462.1"/>
    <property type="molecule type" value="Genomic_DNA"/>
</dbReference>
<dbReference type="SUPFAM" id="SSF53335">
    <property type="entry name" value="S-adenosyl-L-methionine-dependent methyltransferases"/>
    <property type="match status" value="1"/>
</dbReference>
<evidence type="ECO:0000256" key="2">
    <source>
        <dbReference type="ARBA" id="ARBA00022679"/>
    </source>
</evidence>
<accession>A0A3S5Y1Q7</accession>
<dbReference type="GO" id="GO:0008757">
    <property type="term" value="F:S-adenosylmethionine-dependent methyltransferase activity"/>
    <property type="evidence" value="ECO:0007669"/>
    <property type="project" value="InterPro"/>
</dbReference>
<feature type="domain" description="Methyltransferase" evidence="3">
    <location>
        <begin position="36"/>
        <end position="122"/>
    </location>
</feature>